<reference evidence="2" key="1">
    <citation type="submission" date="2025-08" db="UniProtKB">
        <authorList>
            <consortium name="RefSeq"/>
        </authorList>
    </citation>
    <scope>IDENTIFICATION</scope>
    <source>
        <tissue evidence="2">Muscle</tissue>
    </source>
</reference>
<gene>
    <name evidence="2" type="primary">LOC117239841</name>
</gene>
<sequence>MKYLGVLLDNARGFSPHLETVCNKAERFLGAIRSLLSNVNGPTDVVRRLYYGIWESVVLYGAPIWASSLGRDKNKKIVKGAQRAALIRTSTAYHTVSHGALCMVIGWRPFKVIKGGEKITPPKLIIAT</sequence>
<protein>
    <submittedName>
        <fullName evidence="2">Uncharacterized protein LOC117239841</fullName>
    </submittedName>
</protein>
<dbReference type="RefSeq" id="XP_033361563.1">
    <property type="nucleotide sequence ID" value="XM_033505672.1"/>
</dbReference>
<dbReference type="AlphaFoldDB" id="A0A6J3L7G8"/>
<keyword evidence="1" id="KW-1185">Reference proteome</keyword>
<dbReference type="Proteomes" id="UP000504631">
    <property type="component" value="Unplaced"/>
</dbReference>
<organism evidence="1 2">
    <name type="scientific">Bombus vosnesenskii</name>
    <dbReference type="NCBI Taxonomy" id="207650"/>
    <lineage>
        <taxon>Eukaryota</taxon>
        <taxon>Metazoa</taxon>
        <taxon>Ecdysozoa</taxon>
        <taxon>Arthropoda</taxon>
        <taxon>Hexapoda</taxon>
        <taxon>Insecta</taxon>
        <taxon>Pterygota</taxon>
        <taxon>Neoptera</taxon>
        <taxon>Endopterygota</taxon>
        <taxon>Hymenoptera</taxon>
        <taxon>Apocrita</taxon>
        <taxon>Aculeata</taxon>
        <taxon>Apoidea</taxon>
        <taxon>Anthophila</taxon>
        <taxon>Apidae</taxon>
        <taxon>Bombus</taxon>
        <taxon>Pyrobombus</taxon>
    </lineage>
</organism>
<dbReference type="KEGG" id="bvk:117239841"/>
<proteinExistence type="predicted"/>
<evidence type="ECO:0000313" key="2">
    <source>
        <dbReference type="RefSeq" id="XP_033361563.1"/>
    </source>
</evidence>
<accession>A0A6J3L7G8</accession>
<name>A0A6J3L7G8_9HYME</name>
<evidence type="ECO:0000313" key="1">
    <source>
        <dbReference type="Proteomes" id="UP000504631"/>
    </source>
</evidence>
<dbReference type="GeneID" id="117239841"/>